<evidence type="ECO:0000256" key="2">
    <source>
        <dbReference type="ARBA" id="ARBA00022448"/>
    </source>
</evidence>
<dbReference type="Proteomes" id="UP000237968">
    <property type="component" value="Unassembled WGS sequence"/>
</dbReference>
<reference evidence="14 15" key="1">
    <citation type="submission" date="2018-03" db="EMBL/GenBank/DDBJ databases">
        <title>Draft Genome Sequences of the Obligatory Marine Myxobacteria Enhygromyxa salina SWB005.</title>
        <authorList>
            <person name="Poehlein A."/>
            <person name="Moghaddam J.A."/>
            <person name="Harms H."/>
            <person name="Alanjari M."/>
            <person name="Koenig G.M."/>
            <person name="Daniel R."/>
            <person name="Schaeberle T.F."/>
        </authorList>
    </citation>
    <scope>NUCLEOTIDE SEQUENCE [LARGE SCALE GENOMIC DNA]</scope>
    <source>
        <strain evidence="14 15">SWB005</strain>
    </source>
</reference>
<evidence type="ECO:0000256" key="1">
    <source>
        <dbReference type="ARBA" id="ARBA00006422"/>
    </source>
</evidence>
<feature type="binding site" evidence="12">
    <location>
        <position position="245"/>
    </location>
    <ligand>
        <name>[2Fe-2S] cluster</name>
        <dbReference type="ChEBI" id="CHEBI:190135"/>
    </ligand>
</feature>
<evidence type="ECO:0000256" key="12">
    <source>
        <dbReference type="PIRSR" id="PIRSR006816-2"/>
    </source>
</evidence>
<dbReference type="GO" id="GO:0046872">
    <property type="term" value="F:metal ion binding"/>
    <property type="evidence" value="ECO:0007669"/>
    <property type="project" value="UniProtKB-KW"/>
</dbReference>
<dbReference type="Gene3D" id="3.40.50.80">
    <property type="entry name" value="Nucleotide-binding domain of ferredoxin-NADP reductase (FNR) module"/>
    <property type="match status" value="1"/>
</dbReference>
<dbReference type="InterPro" id="IPR017938">
    <property type="entry name" value="Riboflavin_synthase-like_b-brl"/>
</dbReference>
<feature type="binding site" evidence="12">
    <location>
        <position position="267"/>
    </location>
    <ligand>
        <name>[2Fe-2S] cluster</name>
        <dbReference type="ChEBI" id="CHEBI:190135"/>
    </ligand>
</feature>
<proteinExistence type="inferred from homology"/>
<feature type="binding site" evidence="12">
    <location>
        <position position="253"/>
    </location>
    <ligand>
        <name>[2Fe-2S] cluster</name>
        <dbReference type="ChEBI" id="CHEBI:190135"/>
    </ligand>
</feature>
<keyword evidence="7" id="KW-0249">Electron transport</keyword>
<dbReference type="SUPFAM" id="SSF52343">
    <property type="entry name" value="Ferredoxin reductase-like, C-terminal NADP-linked domain"/>
    <property type="match status" value="1"/>
</dbReference>
<evidence type="ECO:0000256" key="11">
    <source>
        <dbReference type="PIRSR" id="PIRSR006816-1"/>
    </source>
</evidence>
<dbReference type="GO" id="GO:0016491">
    <property type="term" value="F:oxidoreductase activity"/>
    <property type="evidence" value="ECO:0007669"/>
    <property type="project" value="InterPro"/>
</dbReference>
<feature type="binding site" evidence="11">
    <location>
        <begin position="91"/>
        <end position="92"/>
    </location>
    <ligand>
        <name>FAD</name>
        <dbReference type="ChEBI" id="CHEBI:57692"/>
    </ligand>
</feature>
<dbReference type="Pfam" id="PF10418">
    <property type="entry name" value="DHODB_Fe-S_bind"/>
    <property type="match status" value="1"/>
</dbReference>
<dbReference type="GO" id="GO:0006221">
    <property type="term" value="P:pyrimidine nucleotide biosynthetic process"/>
    <property type="evidence" value="ECO:0007669"/>
    <property type="project" value="InterPro"/>
</dbReference>
<dbReference type="Gene3D" id="2.40.30.10">
    <property type="entry name" value="Translation factors"/>
    <property type="match status" value="1"/>
</dbReference>
<keyword evidence="15" id="KW-1185">Reference proteome</keyword>
<comment type="caution">
    <text evidence="14">The sequence shown here is derived from an EMBL/GenBank/DDBJ whole genome shotgun (WGS) entry which is preliminary data.</text>
</comment>
<evidence type="ECO:0000313" key="14">
    <source>
        <dbReference type="EMBL" id="PRQ04035.1"/>
    </source>
</evidence>
<dbReference type="CDD" id="cd06218">
    <property type="entry name" value="DHOD_e_trans"/>
    <property type="match status" value="1"/>
</dbReference>
<dbReference type="InterPro" id="IPR017927">
    <property type="entry name" value="FAD-bd_FR_type"/>
</dbReference>
<evidence type="ECO:0000256" key="7">
    <source>
        <dbReference type="ARBA" id="ARBA00022982"/>
    </source>
</evidence>
<evidence type="ECO:0000259" key="13">
    <source>
        <dbReference type="PROSITE" id="PS51384"/>
    </source>
</evidence>
<keyword evidence="5 12" id="KW-0479">Metal-binding</keyword>
<dbReference type="SUPFAM" id="SSF63380">
    <property type="entry name" value="Riboflavin synthase domain-like"/>
    <property type="match status" value="1"/>
</dbReference>
<comment type="similarity">
    <text evidence="1">Belongs to the PyrK family.</text>
</comment>
<keyword evidence="4 12" id="KW-0001">2Fe-2S</keyword>
<dbReference type="InterPro" id="IPR001433">
    <property type="entry name" value="OxRdtase_FAD/NAD-bd"/>
</dbReference>
<comment type="cofactor">
    <cofactor evidence="12">
        <name>[2Fe-2S] cluster</name>
        <dbReference type="ChEBI" id="CHEBI:190135"/>
    </cofactor>
    <text evidence="12">Binds 1 [2Fe-2S] cluster per subunit.</text>
</comment>
<feature type="domain" description="FAD-binding FR-type" evidence="13">
    <location>
        <begin position="15"/>
        <end position="116"/>
    </location>
</feature>
<dbReference type="Pfam" id="PF00175">
    <property type="entry name" value="NAD_binding_1"/>
    <property type="match status" value="1"/>
</dbReference>
<dbReference type="Gene3D" id="2.10.240.10">
    <property type="entry name" value="Dihydroorotate dehydrogenase, electron transfer subunit"/>
    <property type="match status" value="1"/>
</dbReference>
<dbReference type="PANTHER" id="PTHR43513:SF3">
    <property type="entry name" value="DIHYDROOROTATE DEHYDROGENASE B (NAD(+)), ELECTRON TRANSFER SUBUNIT-RELATED"/>
    <property type="match status" value="1"/>
</dbReference>
<dbReference type="InterPro" id="IPR039261">
    <property type="entry name" value="FNR_nucleotide-bd"/>
</dbReference>
<evidence type="ECO:0000256" key="6">
    <source>
        <dbReference type="ARBA" id="ARBA00022827"/>
    </source>
</evidence>
<evidence type="ECO:0000256" key="5">
    <source>
        <dbReference type="ARBA" id="ARBA00022723"/>
    </source>
</evidence>
<dbReference type="PANTHER" id="PTHR43513">
    <property type="entry name" value="DIHYDROOROTATE DEHYDROGENASE B (NAD(+)), ELECTRON TRANSFER SUBUNIT"/>
    <property type="match status" value="1"/>
</dbReference>
<protein>
    <submittedName>
        <fullName evidence="14">Dihydroorotate dehydrogenase B, electron transfer subunit</fullName>
    </submittedName>
</protein>
<feature type="binding site" evidence="12">
    <location>
        <position position="250"/>
    </location>
    <ligand>
        <name>[2Fe-2S] cluster</name>
        <dbReference type="ChEBI" id="CHEBI:190135"/>
    </ligand>
</feature>
<keyword evidence="2" id="KW-0813">Transport</keyword>
<evidence type="ECO:0000256" key="10">
    <source>
        <dbReference type="ARBA" id="ARBA00034078"/>
    </source>
</evidence>
<dbReference type="InterPro" id="IPR019480">
    <property type="entry name" value="Dihydroorotate_DH_Fe-S-bd"/>
</dbReference>
<keyword evidence="6 11" id="KW-0274">FAD</keyword>
<dbReference type="InterPro" id="IPR012165">
    <property type="entry name" value="Cyt_c3_hydrogenase_gsu"/>
</dbReference>
<dbReference type="AlphaFoldDB" id="A0A2S9YG07"/>
<evidence type="ECO:0000256" key="9">
    <source>
        <dbReference type="ARBA" id="ARBA00023014"/>
    </source>
</evidence>
<evidence type="ECO:0000256" key="8">
    <source>
        <dbReference type="ARBA" id="ARBA00023004"/>
    </source>
</evidence>
<name>A0A2S9YG07_9BACT</name>
<accession>A0A2S9YG07</accession>
<dbReference type="GO" id="GO:0051537">
    <property type="term" value="F:2 iron, 2 sulfur cluster binding"/>
    <property type="evidence" value="ECO:0007669"/>
    <property type="project" value="UniProtKB-KW"/>
</dbReference>
<comment type="cofactor">
    <cofactor evidence="11">
        <name>FAD</name>
        <dbReference type="ChEBI" id="CHEBI:57692"/>
    </cofactor>
    <text evidence="11">Binds 1 FAD per subunit.</text>
</comment>
<dbReference type="PRINTS" id="PR00410">
    <property type="entry name" value="PHEHYDRXLASE"/>
</dbReference>
<evidence type="ECO:0000256" key="3">
    <source>
        <dbReference type="ARBA" id="ARBA00022630"/>
    </source>
</evidence>
<dbReference type="InterPro" id="IPR037117">
    <property type="entry name" value="Dihydroorotate_DH_ele_sf"/>
</dbReference>
<dbReference type="PIRSF" id="PIRSF006816">
    <property type="entry name" value="Cyc3_hyd_g"/>
    <property type="match status" value="1"/>
</dbReference>
<dbReference type="InterPro" id="IPR050353">
    <property type="entry name" value="PyrK_electron_transfer"/>
</dbReference>
<sequence length="280" mass="29811">MDGGFRIAYDSRVATAQFQVEVAVKRPLTGGYFVLELASDGANPVADAAPGQFVMLRGDWGRDLLNGRAFSVLEPIDSRRFSVLFKVFGRGTALMRDMTPGDPMTVTGPLGHGFPQPRPAGPTQILVAGGVGLPPLHLQARLAAAAATSASVEMFYGGRGAEDLVLTEDLERWGVPTVLATEDGSRGEQGRVTAPVRARLERAAAAGEAVELLACGPTPMLRAVRELGLAHEVPTYLCLEEMMACGFGVCLGCAVPVYGPKPYKYCCTDGPVFEAREVRW</sequence>
<gene>
    <name evidence="14" type="primary">pyrK</name>
    <name evidence="14" type="ORF">ENSA5_11580</name>
</gene>
<feature type="binding site" evidence="11">
    <location>
        <begin position="68"/>
        <end position="71"/>
    </location>
    <ligand>
        <name>FAD</name>
        <dbReference type="ChEBI" id="CHEBI:57692"/>
    </ligand>
</feature>
<evidence type="ECO:0000256" key="4">
    <source>
        <dbReference type="ARBA" id="ARBA00022714"/>
    </source>
</evidence>
<evidence type="ECO:0000313" key="15">
    <source>
        <dbReference type="Proteomes" id="UP000237968"/>
    </source>
</evidence>
<keyword evidence="3 11" id="KW-0285">Flavoprotein</keyword>
<organism evidence="14 15">
    <name type="scientific">Enhygromyxa salina</name>
    <dbReference type="NCBI Taxonomy" id="215803"/>
    <lineage>
        <taxon>Bacteria</taxon>
        <taxon>Pseudomonadati</taxon>
        <taxon>Myxococcota</taxon>
        <taxon>Polyangia</taxon>
        <taxon>Nannocystales</taxon>
        <taxon>Nannocystaceae</taxon>
        <taxon>Enhygromyxa</taxon>
    </lineage>
</organism>
<dbReference type="EMBL" id="PVNK01000065">
    <property type="protein sequence ID" value="PRQ04035.1"/>
    <property type="molecule type" value="Genomic_DNA"/>
</dbReference>
<keyword evidence="8 12" id="KW-0408">Iron</keyword>
<dbReference type="PROSITE" id="PS51384">
    <property type="entry name" value="FAD_FR"/>
    <property type="match status" value="1"/>
</dbReference>
<dbReference type="GO" id="GO:0050660">
    <property type="term" value="F:flavin adenine dinucleotide binding"/>
    <property type="evidence" value="ECO:0007669"/>
    <property type="project" value="InterPro"/>
</dbReference>
<comment type="cofactor">
    <cofactor evidence="10">
        <name>[2Fe-2S] cluster</name>
        <dbReference type="ChEBI" id="CHEBI:190135"/>
    </cofactor>
</comment>
<keyword evidence="9 12" id="KW-0411">Iron-sulfur</keyword>